<organism evidence="2 3">
    <name type="scientific">Desulfobaculum xiamenense</name>
    <dbReference type="NCBI Taxonomy" id="995050"/>
    <lineage>
        <taxon>Bacteria</taxon>
        <taxon>Pseudomonadati</taxon>
        <taxon>Thermodesulfobacteriota</taxon>
        <taxon>Desulfovibrionia</taxon>
        <taxon>Desulfovibrionales</taxon>
        <taxon>Desulfovibrionaceae</taxon>
        <taxon>Desulfobaculum</taxon>
    </lineage>
</organism>
<reference evidence="2 3" key="1">
    <citation type="submission" date="2020-03" db="EMBL/GenBank/DDBJ databases">
        <title>Genomic Encyclopedia of Type Strains, Phase IV (KMG-IV): sequencing the most valuable type-strain genomes for metagenomic binning, comparative biology and taxonomic classification.</title>
        <authorList>
            <person name="Goeker M."/>
        </authorList>
    </citation>
    <scope>NUCLEOTIDE SEQUENCE [LARGE SCALE GENOMIC DNA]</scope>
    <source>
        <strain evidence="2 3">DSM 24233</strain>
    </source>
</reference>
<dbReference type="EMBL" id="JAATJA010000001">
    <property type="protein sequence ID" value="NJB66459.1"/>
    <property type="molecule type" value="Genomic_DNA"/>
</dbReference>
<dbReference type="AlphaFoldDB" id="A0A846QP26"/>
<evidence type="ECO:0000313" key="3">
    <source>
        <dbReference type="Proteomes" id="UP000580856"/>
    </source>
</evidence>
<evidence type="ECO:0000259" key="1">
    <source>
        <dbReference type="SMART" id="SM00471"/>
    </source>
</evidence>
<dbReference type="SUPFAM" id="SSF109604">
    <property type="entry name" value="HD-domain/PDEase-like"/>
    <property type="match status" value="1"/>
</dbReference>
<gene>
    <name evidence="2" type="ORF">GGQ74_000099</name>
</gene>
<dbReference type="NCBIfam" id="NF045665">
    <property type="entry name" value="NTPtran_DVU1551"/>
    <property type="match status" value="1"/>
</dbReference>
<dbReference type="PANTHER" id="PTHR43777">
    <property type="entry name" value="MOLYBDENUM COFACTOR CYTIDYLYLTRANSFERASE"/>
    <property type="match status" value="1"/>
</dbReference>
<proteinExistence type="predicted"/>
<dbReference type="InterPro" id="IPR006674">
    <property type="entry name" value="HD_domain"/>
</dbReference>
<dbReference type="Gene3D" id="3.90.550.10">
    <property type="entry name" value="Spore Coat Polysaccharide Biosynthesis Protein SpsA, Chain A"/>
    <property type="match status" value="1"/>
</dbReference>
<protein>
    <submittedName>
        <fullName evidence="2">CTP:molybdopterin cytidylyltransferase MocA</fullName>
    </submittedName>
</protein>
<dbReference type="InterPro" id="IPR054703">
    <property type="entry name" value="Mop-rel"/>
</dbReference>
<dbReference type="PANTHER" id="PTHR43777:SF1">
    <property type="entry name" value="MOLYBDENUM COFACTOR CYTIDYLYLTRANSFERASE"/>
    <property type="match status" value="1"/>
</dbReference>
<dbReference type="InterPro" id="IPR029044">
    <property type="entry name" value="Nucleotide-diphossugar_trans"/>
</dbReference>
<comment type="caution">
    <text evidence="2">The sequence shown here is derived from an EMBL/GenBank/DDBJ whole genome shotgun (WGS) entry which is preliminary data.</text>
</comment>
<evidence type="ECO:0000313" key="2">
    <source>
        <dbReference type="EMBL" id="NJB66459.1"/>
    </source>
</evidence>
<dbReference type="GO" id="GO:0016779">
    <property type="term" value="F:nucleotidyltransferase activity"/>
    <property type="evidence" value="ECO:0007669"/>
    <property type="project" value="UniProtKB-KW"/>
</dbReference>
<sequence>MNITAIVPAAGQSSRMGRLKALMPLGHGSVLSCVVEALRTAGVIDIIVVTGHAAEDIEQAAWGVHAHTAHNPDHAHGMFSSITAGMDALPTDVDGFLVLPVDIPLVRSESIRALLEDFDRAHAPVTYPTFRGERGHPPLIRADLRDAILAHDGANGLRGALERFDAQANDIAVPDSGILLDLDTPADYVAARNLAQHRATPTTDECLALWDMADTAPDTREHCRVVAQAARIMAEALNRTRRDAPPLDTEMAHAAALLHDLAKGRHHHEAAGAELLKTWGFDAIAEIVGAHRDISLPEDAPITEREIVFLADKFVSGTRIVTINERYGERLRQWLRDPAASRAIRERLSRARALCTRFETEARVHMPDLLIEAIPELEG</sequence>
<dbReference type="InterPro" id="IPR003607">
    <property type="entry name" value="HD/PDEase_dom"/>
</dbReference>
<dbReference type="Proteomes" id="UP000580856">
    <property type="component" value="Unassembled WGS sequence"/>
</dbReference>
<dbReference type="RefSeq" id="WP_167939596.1">
    <property type="nucleotide sequence ID" value="NZ_JAATJA010000001.1"/>
</dbReference>
<accession>A0A846QP26</accession>
<keyword evidence="2" id="KW-0808">Transferase</keyword>
<dbReference type="SMART" id="SM00471">
    <property type="entry name" value="HDc"/>
    <property type="match status" value="1"/>
</dbReference>
<dbReference type="Gene3D" id="1.10.3210.10">
    <property type="entry name" value="Hypothetical protein af1432"/>
    <property type="match status" value="1"/>
</dbReference>
<dbReference type="CDD" id="cd00077">
    <property type="entry name" value="HDc"/>
    <property type="match status" value="1"/>
</dbReference>
<dbReference type="Pfam" id="PF01966">
    <property type="entry name" value="HD"/>
    <property type="match status" value="1"/>
</dbReference>
<keyword evidence="2" id="KW-0548">Nucleotidyltransferase</keyword>
<dbReference type="InterPro" id="IPR025877">
    <property type="entry name" value="MobA-like_NTP_Trfase"/>
</dbReference>
<keyword evidence="3" id="KW-1185">Reference proteome</keyword>
<dbReference type="CDD" id="cd04182">
    <property type="entry name" value="GT_2_like_f"/>
    <property type="match status" value="1"/>
</dbReference>
<dbReference type="Pfam" id="PF12804">
    <property type="entry name" value="NTP_transf_3"/>
    <property type="match status" value="1"/>
</dbReference>
<name>A0A846QP26_9BACT</name>
<dbReference type="SUPFAM" id="SSF53448">
    <property type="entry name" value="Nucleotide-diphospho-sugar transferases"/>
    <property type="match status" value="1"/>
</dbReference>
<feature type="domain" description="HD/PDEase" evidence="1">
    <location>
        <begin position="215"/>
        <end position="326"/>
    </location>
</feature>